<dbReference type="PANTHER" id="PTHR10937:SF0">
    <property type="entry name" value="GLUTAMINE--FRUCTOSE-6-PHOSPHATE TRANSAMINASE (ISOMERIZING)"/>
    <property type="match status" value="1"/>
</dbReference>
<dbReference type="PANTHER" id="PTHR10937">
    <property type="entry name" value="GLUCOSAMINE--FRUCTOSE-6-PHOSPHATE AMINOTRANSFERASE, ISOMERIZING"/>
    <property type="match status" value="1"/>
</dbReference>
<dbReference type="InterPro" id="IPR017932">
    <property type="entry name" value="GATase_2_dom"/>
</dbReference>
<dbReference type="FunFam" id="3.40.50.10490:FF:000001">
    <property type="entry name" value="Glutamine--fructose-6-phosphate aminotransferase [isomerizing]"/>
    <property type="match status" value="1"/>
</dbReference>
<dbReference type="Pfam" id="PF13522">
    <property type="entry name" value="GATase_6"/>
    <property type="match status" value="1"/>
</dbReference>
<dbReference type="GO" id="GO:0006487">
    <property type="term" value="P:protein N-linked glycosylation"/>
    <property type="evidence" value="ECO:0007669"/>
    <property type="project" value="TreeGrafter"/>
</dbReference>
<dbReference type="FunFam" id="3.40.50.10490:FF:000002">
    <property type="entry name" value="Glutamine--fructose-6-phosphate aminotransferase [isomerizing]"/>
    <property type="match status" value="1"/>
</dbReference>
<dbReference type="SUPFAM" id="SSF53697">
    <property type="entry name" value="SIS domain"/>
    <property type="match status" value="1"/>
</dbReference>
<keyword evidence="6 10" id="KW-0032">Aminotransferase</keyword>
<name>A0A1G8CQW5_9PROT</name>
<dbReference type="InterPro" id="IPR001347">
    <property type="entry name" value="SIS_dom"/>
</dbReference>
<dbReference type="RefSeq" id="WP_092619962.1">
    <property type="nucleotide sequence ID" value="NZ_FNCV01000007.1"/>
</dbReference>
<gene>
    <name evidence="10" type="primary">glmS</name>
    <name evidence="13" type="ORF">SAMN05421742_10776</name>
</gene>
<dbReference type="InterPro" id="IPR047084">
    <property type="entry name" value="GFAT_N"/>
</dbReference>
<dbReference type="SUPFAM" id="SSF56235">
    <property type="entry name" value="N-terminal nucleophile aminohydrolases (Ntn hydrolases)"/>
    <property type="match status" value="1"/>
</dbReference>
<dbReference type="GO" id="GO:0097367">
    <property type="term" value="F:carbohydrate derivative binding"/>
    <property type="evidence" value="ECO:0007669"/>
    <property type="project" value="InterPro"/>
</dbReference>
<evidence type="ECO:0000256" key="7">
    <source>
        <dbReference type="ARBA" id="ARBA00022679"/>
    </source>
</evidence>
<dbReference type="NCBIfam" id="NF001484">
    <property type="entry name" value="PRK00331.1"/>
    <property type="match status" value="1"/>
</dbReference>
<proteinExistence type="inferred from homology"/>
<dbReference type="Gene3D" id="3.60.20.10">
    <property type="entry name" value="Glutamine Phosphoribosylpyrophosphate, subunit 1, domain 1"/>
    <property type="match status" value="1"/>
</dbReference>
<dbReference type="HAMAP" id="MF_00164">
    <property type="entry name" value="GlmS"/>
    <property type="match status" value="1"/>
</dbReference>
<comment type="subunit">
    <text evidence="10">Homodimer.</text>
</comment>
<evidence type="ECO:0000256" key="10">
    <source>
        <dbReference type="HAMAP-Rule" id="MF_00164"/>
    </source>
</evidence>
<comment type="catalytic activity">
    <reaction evidence="1 10">
        <text>D-fructose 6-phosphate + L-glutamine = D-glucosamine 6-phosphate + L-glutamate</text>
        <dbReference type="Rhea" id="RHEA:13237"/>
        <dbReference type="ChEBI" id="CHEBI:29985"/>
        <dbReference type="ChEBI" id="CHEBI:58359"/>
        <dbReference type="ChEBI" id="CHEBI:58725"/>
        <dbReference type="ChEBI" id="CHEBI:61527"/>
        <dbReference type="EC" id="2.6.1.16"/>
    </reaction>
</comment>
<evidence type="ECO:0000256" key="3">
    <source>
        <dbReference type="ARBA" id="ARBA00012916"/>
    </source>
</evidence>
<dbReference type="InterPro" id="IPR005855">
    <property type="entry name" value="GFAT"/>
</dbReference>
<evidence type="ECO:0000256" key="5">
    <source>
        <dbReference type="ARBA" id="ARBA00022490"/>
    </source>
</evidence>
<evidence type="ECO:0000256" key="6">
    <source>
        <dbReference type="ARBA" id="ARBA00022576"/>
    </source>
</evidence>
<feature type="domain" description="SIS" evidence="12">
    <location>
        <begin position="283"/>
        <end position="422"/>
    </location>
</feature>
<dbReference type="GO" id="GO:0006047">
    <property type="term" value="P:UDP-N-acetylglucosamine metabolic process"/>
    <property type="evidence" value="ECO:0007669"/>
    <property type="project" value="TreeGrafter"/>
</dbReference>
<keyword evidence="14" id="KW-1185">Reference proteome</keyword>
<dbReference type="NCBIfam" id="TIGR01135">
    <property type="entry name" value="glmS"/>
    <property type="match status" value="1"/>
</dbReference>
<dbReference type="OrthoDB" id="9761808at2"/>
<keyword evidence="5 10" id="KW-0963">Cytoplasm</keyword>
<evidence type="ECO:0000313" key="14">
    <source>
        <dbReference type="Proteomes" id="UP000217076"/>
    </source>
</evidence>
<dbReference type="EC" id="2.6.1.16" evidence="3 10"/>
<evidence type="ECO:0000256" key="2">
    <source>
        <dbReference type="ARBA" id="ARBA00004496"/>
    </source>
</evidence>
<keyword evidence="7 10" id="KW-0808">Transferase</keyword>
<feature type="active site" description="For Fru-6P isomerization activity" evidence="10">
    <location>
        <position position="602"/>
    </location>
</feature>
<dbReference type="Pfam" id="PF01380">
    <property type="entry name" value="SIS"/>
    <property type="match status" value="2"/>
</dbReference>
<dbReference type="InterPro" id="IPR046348">
    <property type="entry name" value="SIS_dom_sf"/>
</dbReference>
<accession>A0A1G8CQW5</accession>
<dbReference type="GO" id="GO:0005975">
    <property type="term" value="P:carbohydrate metabolic process"/>
    <property type="evidence" value="ECO:0007669"/>
    <property type="project" value="UniProtKB-UniRule"/>
</dbReference>
<evidence type="ECO:0000256" key="9">
    <source>
        <dbReference type="ARBA" id="ARBA00022962"/>
    </source>
</evidence>
<keyword evidence="8" id="KW-0677">Repeat</keyword>
<dbReference type="EMBL" id="FNCV01000007">
    <property type="protein sequence ID" value="SDH47875.1"/>
    <property type="molecule type" value="Genomic_DNA"/>
</dbReference>
<dbReference type="CDD" id="cd05008">
    <property type="entry name" value="SIS_GlmS_GlmD_1"/>
    <property type="match status" value="1"/>
</dbReference>
<dbReference type="GO" id="GO:0046349">
    <property type="term" value="P:amino sugar biosynthetic process"/>
    <property type="evidence" value="ECO:0007669"/>
    <property type="project" value="UniProtKB-ARBA"/>
</dbReference>
<dbReference type="PROSITE" id="PS51278">
    <property type="entry name" value="GATASE_TYPE_2"/>
    <property type="match status" value="1"/>
</dbReference>
<dbReference type="STRING" id="83401.SAMN05421742_10776"/>
<dbReference type="CDD" id="cd00714">
    <property type="entry name" value="GFAT"/>
    <property type="match status" value="1"/>
</dbReference>
<dbReference type="CDD" id="cd05009">
    <property type="entry name" value="SIS_GlmS_GlmD_2"/>
    <property type="match status" value="1"/>
</dbReference>
<dbReference type="Proteomes" id="UP000217076">
    <property type="component" value="Unassembled WGS sequence"/>
</dbReference>
<dbReference type="Gene3D" id="3.40.50.10490">
    <property type="entry name" value="Glucose-6-phosphate isomerase like protein, domain 1"/>
    <property type="match status" value="2"/>
</dbReference>
<evidence type="ECO:0000259" key="12">
    <source>
        <dbReference type="PROSITE" id="PS51464"/>
    </source>
</evidence>
<dbReference type="AlphaFoldDB" id="A0A1G8CQW5"/>
<dbReference type="FunFam" id="3.60.20.10:FF:000006">
    <property type="entry name" value="Glutamine--fructose-6-phosphate aminotransferase [isomerizing]"/>
    <property type="match status" value="1"/>
</dbReference>
<dbReference type="PROSITE" id="PS51464">
    <property type="entry name" value="SIS"/>
    <property type="match status" value="2"/>
</dbReference>
<evidence type="ECO:0000256" key="1">
    <source>
        <dbReference type="ARBA" id="ARBA00001031"/>
    </source>
</evidence>
<feature type="initiator methionine" description="Removed" evidence="10">
    <location>
        <position position="1"/>
    </location>
</feature>
<dbReference type="InterPro" id="IPR035466">
    <property type="entry name" value="GlmS/AgaS_SIS"/>
</dbReference>
<dbReference type="GO" id="GO:0005829">
    <property type="term" value="C:cytosol"/>
    <property type="evidence" value="ECO:0007669"/>
    <property type="project" value="TreeGrafter"/>
</dbReference>
<dbReference type="GO" id="GO:0004360">
    <property type="term" value="F:glutamine-fructose-6-phosphate transaminase (isomerizing) activity"/>
    <property type="evidence" value="ECO:0007669"/>
    <property type="project" value="UniProtKB-UniRule"/>
</dbReference>
<feature type="domain" description="Glutamine amidotransferase type-2" evidence="11">
    <location>
        <begin position="2"/>
        <end position="217"/>
    </location>
</feature>
<comment type="subcellular location">
    <subcellularLocation>
        <location evidence="2 10">Cytoplasm</location>
    </subcellularLocation>
</comment>
<comment type="function">
    <text evidence="10">Catalyzes the first step in hexosamine metabolism, converting fructose-6P into glucosamine-6P using glutamine as a nitrogen source.</text>
</comment>
<evidence type="ECO:0000259" key="11">
    <source>
        <dbReference type="PROSITE" id="PS51278"/>
    </source>
</evidence>
<dbReference type="GO" id="GO:0006002">
    <property type="term" value="P:fructose 6-phosphate metabolic process"/>
    <property type="evidence" value="ECO:0007669"/>
    <property type="project" value="TreeGrafter"/>
</dbReference>
<protein>
    <recommendedName>
        <fullName evidence="4 10">Glutamine--fructose-6-phosphate aminotransferase [isomerizing]</fullName>
        <ecNumber evidence="3 10">2.6.1.16</ecNumber>
    </recommendedName>
    <alternativeName>
        <fullName evidence="10">D-fructose-6-phosphate amidotransferase</fullName>
    </alternativeName>
    <alternativeName>
        <fullName evidence="10">GFAT</fullName>
    </alternativeName>
    <alternativeName>
        <fullName evidence="10">Glucosamine-6-phosphate synthase</fullName>
    </alternativeName>
    <alternativeName>
        <fullName evidence="10">Hexosephosphate aminotransferase</fullName>
    </alternativeName>
    <alternativeName>
        <fullName evidence="10">L-glutamine--D-fructose-6-phosphate amidotransferase</fullName>
    </alternativeName>
</protein>
<organism evidence="13 14">
    <name type="scientific">Roseospirillum parvum</name>
    <dbReference type="NCBI Taxonomy" id="83401"/>
    <lineage>
        <taxon>Bacteria</taxon>
        <taxon>Pseudomonadati</taxon>
        <taxon>Pseudomonadota</taxon>
        <taxon>Alphaproteobacteria</taxon>
        <taxon>Rhodospirillales</taxon>
        <taxon>Rhodospirillaceae</taxon>
        <taxon>Roseospirillum</taxon>
    </lineage>
</organism>
<evidence type="ECO:0000256" key="8">
    <source>
        <dbReference type="ARBA" id="ARBA00022737"/>
    </source>
</evidence>
<evidence type="ECO:0000313" key="13">
    <source>
        <dbReference type="EMBL" id="SDH47875.1"/>
    </source>
</evidence>
<evidence type="ECO:0000256" key="4">
    <source>
        <dbReference type="ARBA" id="ARBA00016090"/>
    </source>
</evidence>
<sequence>MCGIVGIIGQGEVAPLLIEGLMRLEYRGYDSAGIATLVNGGIERRRAEGKIANLKARLDEAPVAGTIGIGHTRWATHGVPNEVNAHPHATARVAVVHNGIIENFRELREELTAAGQVFESDTDTEAVVHLIDHHLGRGMDPEEAVAAALKRLEGAFALAVLFAGRHDLLIGARRGSPLAIGHGDGEMFLGSDALALAPLTRRIAYLEDGDWCVLSAEGARVFDAEGAPVERPVVQTAFSGAMIGKGEHRHFMAKEIFEQPQVMGDTLNAMFNPAERTITLPDLGMDLKDISRVTLIGCGTASLAASVAKYWIEHVARVPVEVDVASEFRYRCPPLPEGGVALFISQSGETADTLAALRYAKSQGQRVIGVVNVPESTIAREADAVLPTLAGPEIGVAATKTFVSQLMVLACFSLALAEARGAVAPDRVAALSAALAEVPSRAVEVLNHDKRIRDIAADLAEARDVLYLGRGTSYPLALEGALKLKEISYIHAEGYAAGEMKHGPIALIDETVPVIVIAPSDGLFEKTASNVQEVVARGGRVVLFSDAAGIARMGDTALYAIEMPAVDPFVTPLLYALPIQLLAYHIAVHKGTDVDQPRNLAKSVTVE</sequence>
<dbReference type="InterPro" id="IPR035490">
    <property type="entry name" value="GlmS/FrlB_SIS"/>
</dbReference>
<dbReference type="InterPro" id="IPR029055">
    <property type="entry name" value="Ntn_hydrolases_N"/>
</dbReference>
<feature type="active site" description="Nucleophile; for GATase activity" evidence="10">
    <location>
        <position position="2"/>
    </location>
</feature>
<reference evidence="14" key="1">
    <citation type="submission" date="2016-10" db="EMBL/GenBank/DDBJ databases">
        <authorList>
            <person name="Varghese N."/>
            <person name="Submissions S."/>
        </authorList>
    </citation>
    <scope>NUCLEOTIDE SEQUENCE [LARGE SCALE GENOMIC DNA]</scope>
    <source>
        <strain evidence="14">930I</strain>
    </source>
</reference>
<feature type="domain" description="SIS" evidence="12">
    <location>
        <begin position="455"/>
        <end position="597"/>
    </location>
</feature>
<keyword evidence="9" id="KW-0315">Glutamine amidotransferase</keyword>